<evidence type="ECO:0000313" key="2">
    <source>
        <dbReference type="Proteomes" id="UP001177023"/>
    </source>
</evidence>
<proteinExistence type="predicted"/>
<reference evidence="1" key="1">
    <citation type="submission" date="2023-06" db="EMBL/GenBank/DDBJ databases">
        <authorList>
            <person name="Delattre M."/>
        </authorList>
    </citation>
    <scope>NUCLEOTIDE SEQUENCE</scope>
    <source>
        <strain evidence="1">AF72</strain>
    </source>
</reference>
<comment type="caution">
    <text evidence="1">The sequence shown here is derived from an EMBL/GenBank/DDBJ whole genome shotgun (WGS) entry which is preliminary data.</text>
</comment>
<organism evidence="1 2">
    <name type="scientific">Mesorhabditis spiculigera</name>
    <dbReference type="NCBI Taxonomy" id="96644"/>
    <lineage>
        <taxon>Eukaryota</taxon>
        <taxon>Metazoa</taxon>
        <taxon>Ecdysozoa</taxon>
        <taxon>Nematoda</taxon>
        <taxon>Chromadorea</taxon>
        <taxon>Rhabditida</taxon>
        <taxon>Rhabditina</taxon>
        <taxon>Rhabditomorpha</taxon>
        <taxon>Rhabditoidea</taxon>
        <taxon>Rhabditidae</taxon>
        <taxon>Mesorhabditinae</taxon>
        <taxon>Mesorhabditis</taxon>
    </lineage>
</organism>
<accession>A0AA36DG80</accession>
<name>A0AA36DG80_9BILA</name>
<dbReference type="EMBL" id="CATQJA010002706">
    <property type="protein sequence ID" value="CAJ0585614.1"/>
    <property type="molecule type" value="Genomic_DNA"/>
</dbReference>
<evidence type="ECO:0000313" key="1">
    <source>
        <dbReference type="EMBL" id="CAJ0585614.1"/>
    </source>
</evidence>
<feature type="non-terminal residue" evidence="1">
    <location>
        <position position="81"/>
    </location>
</feature>
<dbReference type="AlphaFoldDB" id="A0AA36DG80"/>
<sequence length="81" mass="8756">MSISITGIEDIQKSALEISNKTSALLEELTKTAEVLNEHILLNITGELTGFLDSANESAIAFSELQATRSAKARHIASELR</sequence>
<gene>
    <name evidence="1" type="ORF">MSPICULIGERA_LOCUS23627</name>
</gene>
<protein>
    <submittedName>
        <fullName evidence="1">Uncharacterized protein</fullName>
    </submittedName>
</protein>
<dbReference type="Proteomes" id="UP001177023">
    <property type="component" value="Unassembled WGS sequence"/>
</dbReference>
<keyword evidence="2" id="KW-1185">Reference proteome</keyword>